<evidence type="ECO:0000313" key="8">
    <source>
        <dbReference type="EMBL" id="AUO18618.1"/>
    </source>
</evidence>
<dbReference type="AlphaFoldDB" id="A0A2K9P201"/>
<dbReference type="Pfam" id="PF01029">
    <property type="entry name" value="NusB"/>
    <property type="match status" value="1"/>
</dbReference>
<feature type="domain" description="NusB/RsmB/TIM44" evidence="7">
    <location>
        <begin position="4"/>
        <end position="129"/>
    </location>
</feature>
<comment type="function">
    <text evidence="6">Involved in transcription antitermination. Required for transcription of ribosomal RNA (rRNA) genes. Binds specifically to the boxA antiterminator sequence of the ribosomal RNA (rrn) operons.</text>
</comment>
<keyword evidence="4 6" id="KW-0805">Transcription regulation</keyword>
<evidence type="ECO:0000256" key="6">
    <source>
        <dbReference type="HAMAP-Rule" id="MF_00073"/>
    </source>
</evidence>
<dbReference type="GO" id="GO:0031564">
    <property type="term" value="P:transcription antitermination"/>
    <property type="evidence" value="ECO:0007669"/>
    <property type="project" value="UniProtKB-KW"/>
</dbReference>
<dbReference type="KEGG" id="mpec:B9O19_00434"/>
<dbReference type="GO" id="GO:0003723">
    <property type="term" value="F:RNA binding"/>
    <property type="evidence" value="ECO:0007669"/>
    <property type="project" value="UniProtKB-UniRule"/>
</dbReference>
<keyword evidence="9" id="KW-1185">Reference proteome</keyword>
<reference evidence="8 9" key="1">
    <citation type="submission" date="2017-04" db="EMBL/GenBank/DDBJ databases">
        <title>Monoglobus pectinilyticus 14 draft genome.</title>
        <authorList>
            <person name="Kim C."/>
            <person name="Rosendale D.I."/>
            <person name="Kelly W.J."/>
            <person name="Tannock G.W."/>
            <person name="Patchett M.L."/>
            <person name="Jordens J.Z."/>
        </authorList>
    </citation>
    <scope>NUCLEOTIDE SEQUENCE [LARGE SCALE GENOMIC DNA]</scope>
    <source>
        <strain evidence="8 9">14</strain>
    </source>
</reference>
<dbReference type="Gene3D" id="1.10.940.10">
    <property type="entry name" value="NusB-like"/>
    <property type="match status" value="1"/>
</dbReference>
<evidence type="ECO:0000313" key="9">
    <source>
        <dbReference type="Proteomes" id="UP000235589"/>
    </source>
</evidence>
<evidence type="ECO:0000256" key="5">
    <source>
        <dbReference type="ARBA" id="ARBA00023163"/>
    </source>
</evidence>
<gene>
    <name evidence="6" type="primary">nusB</name>
    <name evidence="8" type="ORF">B9O19_00434</name>
</gene>
<dbReference type="InterPro" id="IPR006027">
    <property type="entry name" value="NusB_RsmB_TIM44"/>
</dbReference>
<dbReference type="OrthoDB" id="9811381at2"/>
<dbReference type="HAMAP" id="MF_00073">
    <property type="entry name" value="NusB"/>
    <property type="match status" value="1"/>
</dbReference>
<proteinExistence type="inferred from homology"/>
<evidence type="ECO:0000259" key="7">
    <source>
        <dbReference type="Pfam" id="PF01029"/>
    </source>
</evidence>
<dbReference type="NCBIfam" id="TIGR01951">
    <property type="entry name" value="nusB"/>
    <property type="match status" value="1"/>
</dbReference>
<protein>
    <recommendedName>
        <fullName evidence="6">Transcription antitermination protein NusB</fullName>
    </recommendedName>
    <alternativeName>
        <fullName evidence="6">Antitermination factor NusB</fullName>
    </alternativeName>
</protein>
<keyword evidence="2 6" id="KW-0889">Transcription antitermination</keyword>
<name>A0A2K9P201_9FIRM</name>
<dbReference type="GeneID" id="98061861"/>
<dbReference type="EMBL" id="CP020991">
    <property type="protein sequence ID" value="AUO18618.1"/>
    <property type="molecule type" value="Genomic_DNA"/>
</dbReference>
<keyword evidence="5 6" id="KW-0804">Transcription</keyword>
<evidence type="ECO:0000256" key="3">
    <source>
        <dbReference type="ARBA" id="ARBA00022884"/>
    </source>
</evidence>
<evidence type="ECO:0000256" key="4">
    <source>
        <dbReference type="ARBA" id="ARBA00023015"/>
    </source>
</evidence>
<dbReference type="GO" id="GO:0006353">
    <property type="term" value="P:DNA-templated transcription termination"/>
    <property type="evidence" value="ECO:0007669"/>
    <property type="project" value="UniProtKB-UniRule"/>
</dbReference>
<dbReference type="GO" id="GO:0005829">
    <property type="term" value="C:cytosol"/>
    <property type="evidence" value="ECO:0007669"/>
    <property type="project" value="TreeGrafter"/>
</dbReference>
<dbReference type="PANTHER" id="PTHR11078:SF3">
    <property type="entry name" value="ANTITERMINATION NUSB DOMAIN-CONTAINING PROTEIN"/>
    <property type="match status" value="1"/>
</dbReference>
<evidence type="ECO:0000256" key="2">
    <source>
        <dbReference type="ARBA" id="ARBA00022814"/>
    </source>
</evidence>
<comment type="similarity">
    <text evidence="1 6">Belongs to the NusB family.</text>
</comment>
<dbReference type="PANTHER" id="PTHR11078">
    <property type="entry name" value="N UTILIZATION SUBSTANCE PROTEIN B-RELATED"/>
    <property type="match status" value="1"/>
</dbReference>
<accession>A0A2K9P201</accession>
<dbReference type="InterPro" id="IPR035926">
    <property type="entry name" value="NusB-like_sf"/>
</dbReference>
<organism evidence="8 9">
    <name type="scientific">Monoglobus pectinilyticus</name>
    <dbReference type="NCBI Taxonomy" id="1981510"/>
    <lineage>
        <taxon>Bacteria</taxon>
        <taxon>Bacillati</taxon>
        <taxon>Bacillota</taxon>
        <taxon>Clostridia</taxon>
        <taxon>Monoglobales</taxon>
        <taxon>Monoglobaceae</taxon>
        <taxon>Monoglobus</taxon>
    </lineage>
</organism>
<sequence length="133" mass="15197">MDRRKAREYTFIILFQYKFQPEDISEILDDFFKEYDTGKQGEYISQAVAGVVKNIDEIDKKITEFSNGWDIERIGAVSLAILRLGVFEMLYMDDLPLPVSVNEASNLTREYAGEEAVSFVNGVLGSIQKQLEN</sequence>
<dbReference type="InterPro" id="IPR011605">
    <property type="entry name" value="NusB_fam"/>
</dbReference>
<keyword evidence="3 6" id="KW-0694">RNA-binding</keyword>
<evidence type="ECO:0000256" key="1">
    <source>
        <dbReference type="ARBA" id="ARBA00005952"/>
    </source>
</evidence>
<dbReference type="Proteomes" id="UP000235589">
    <property type="component" value="Chromosome"/>
</dbReference>
<dbReference type="RefSeq" id="WP_102364907.1">
    <property type="nucleotide sequence ID" value="NZ_CP020991.1"/>
</dbReference>
<dbReference type="SUPFAM" id="SSF48013">
    <property type="entry name" value="NusB-like"/>
    <property type="match status" value="1"/>
</dbReference>